<dbReference type="PANTHER" id="PTHR12526">
    <property type="entry name" value="GLYCOSYLTRANSFERASE"/>
    <property type="match status" value="1"/>
</dbReference>
<dbReference type="SUPFAM" id="SSF53756">
    <property type="entry name" value="UDP-Glycosyltransferase/glycogen phosphorylase"/>
    <property type="match status" value="1"/>
</dbReference>
<name>M0LTU8_9EURY</name>
<proteinExistence type="predicted"/>
<dbReference type="Gene3D" id="3.40.50.2000">
    <property type="entry name" value="Glycogen Phosphorylase B"/>
    <property type="match status" value="2"/>
</dbReference>
<evidence type="ECO:0000313" key="4">
    <source>
        <dbReference type="Proteomes" id="UP000011566"/>
    </source>
</evidence>
<dbReference type="RefSeq" id="WP_007694734.1">
    <property type="nucleotide sequence ID" value="NZ_AOMB01000037.1"/>
</dbReference>
<evidence type="ECO:0000313" key="3">
    <source>
        <dbReference type="EMBL" id="EMA36876.1"/>
    </source>
</evidence>
<evidence type="ECO:0000259" key="1">
    <source>
        <dbReference type="Pfam" id="PF00534"/>
    </source>
</evidence>
<dbReference type="GO" id="GO:0016757">
    <property type="term" value="F:glycosyltransferase activity"/>
    <property type="evidence" value="ECO:0007669"/>
    <property type="project" value="InterPro"/>
</dbReference>
<keyword evidence="4" id="KW-1185">Reference proteome</keyword>
<accession>M0LTU8</accession>
<dbReference type="AlphaFoldDB" id="M0LTU8"/>
<dbReference type="InterPro" id="IPR001296">
    <property type="entry name" value="Glyco_trans_1"/>
</dbReference>
<dbReference type="InterPro" id="IPR028098">
    <property type="entry name" value="Glyco_trans_4-like_N"/>
</dbReference>
<feature type="domain" description="Glycosyl transferase family 1" evidence="1">
    <location>
        <begin position="194"/>
        <end position="359"/>
    </location>
</feature>
<dbReference type="Pfam" id="PF13439">
    <property type="entry name" value="Glyco_transf_4"/>
    <property type="match status" value="1"/>
</dbReference>
<dbReference type="eggNOG" id="arCOG01403">
    <property type="taxonomic scope" value="Archaea"/>
</dbReference>
<dbReference type="eggNOG" id="arCOG01394">
    <property type="taxonomic scope" value="Archaea"/>
</dbReference>
<organism evidence="3 4">
    <name type="scientific">Halococcus hamelinensis 100A6</name>
    <dbReference type="NCBI Taxonomy" id="1132509"/>
    <lineage>
        <taxon>Archaea</taxon>
        <taxon>Methanobacteriati</taxon>
        <taxon>Methanobacteriota</taxon>
        <taxon>Stenosarchaea group</taxon>
        <taxon>Halobacteria</taxon>
        <taxon>Halobacteriales</taxon>
        <taxon>Halococcaceae</taxon>
        <taxon>Halococcus</taxon>
    </lineage>
</organism>
<reference evidence="3 4" key="1">
    <citation type="journal article" date="2014" name="PLoS Genet.">
        <title>Phylogenetically driven sequencing of extremely halophilic archaea reveals strategies for static and dynamic osmo-response.</title>
        <authorList>
            <person name="Becker E.A."/>
            <person name="Seitzer P.M."/>
            <person name="Tritt A."/>
            <person name="Larsen D."/>
            <person name="Krusor M."/>
            <person name="Yao A.I."/>
            <person name="Wu D."/>
            <person name="Madern D."/>
            <person name="Eisen J.A."/>
            <person name="Darling A.E."/>
            <person name="Facciotti M.T."/>
        </authorList>
    </citation>
    <scope>NUCLEOTIDE SEQUENCE [LARGE SCALE GENOMIC DNA]</scope>
    <source>
        <strain evidence="3 4">100A6</strain>
    </source>
</reference>
<dbReference type="EMBL" id="AOMB01000037">
    <property type="protein sequence ID" value="EMA36876.1"/>
    <property type="molecule type" value="Genomic_DNA"/>
</dbReference>
<feature type="domain" description="Glycosyltransferase subfamily 4-like N-terminal" evidence="2">
    <location>
        <begin position="13"/>
        <end position="175"/>
    </location>
</feature>
<keyword evidence="3" id="KW-0808">Transferase</keyword>
<dbReference type="PATRIC" id="fig|1132509.6.peg.3123"/>
<dbReference type="OrthoDB" id="132546at2157"/>
<gene>
    <name evidence="3" type="ORF">C447_13462</name>
</gene>
<dbReference type="CDD" id="cd03801">
    <property type="entry name" value="GT4_PimA-like"/>
    <property type="match status" value="1"/>
</dbReference>
<comment type="caution">
    <text evidence="3">The sequence shown here is derived from an EMBL/GenBank/DDBJ whole genome shotgun (WGS) entry which is preliminary data.</text>
</comment>
<dbReference type="Proteomes" id="UP000011566">
    <property type="component" value="Unassembled WGS sequence"/>
</dbReference>
<dbReference type="Pfam" id="PF00534">
    <property type="entry name" value="Glycos_transf_1"/>
    <property type="match status" value="1"/>
</dbReference>
<evidence type="ECO:0000259" key="2">
    <source>
        <dbReference type="Pfam" id="PF13439"/>
    </source>
</evidence>
<sequence length="383" mass="42684">MDVLVCLTDSRTGGPQIRSLSVARLLRERGIETSFLFPPGEDVFAERLAEEGFSVYRPHFSCVHPPARVFANLNYVGTFPVSVARILGCIRDLDPDLVHVNMSFNFQSAVAAYLSDAKVLWHLNDVNAPWPINRAVATAAKAMSDTIVVSSNVVNQHFFVEDWEGSETVYPIVDTDQYDPLKTFVDKNPLHEMVDIDASTPIVGSIGNVNRTKGYEYLLRAVRHVVDSYGPICVPIAGSILDTQREYYRSLLKLRSELKLEDTVHFLGRRSDIPQLLSEFDAFAMPSVAETGPMTLMEAMAMEKPIVTTNVGVVPEQFVHKEHGLVVPPADSESLGEAMCDLLNEPKKCREYGRSARERAKDAFSVDHIADRHIEVYSSTLEP</sequence>
<protein>
    <submittedName>
        <fullName evidence="3">Glycosyl transferase, group 1 family protein</fullName>
    </submittedName>
</protein>